<dbReference type="Pfam" id="PF00083">
    <property type="entry name" value="Sugar_tr"/>
    <property type="match status" value="1"/>
</dbReference>
<dbReference type="SUPFAM" id="SSF103473">
    <property type="entry name" value="MFS general substrate transporter"/>
    <property type="match status" value="1"/>
</dbReference>
<dbReference type="AlphaFoldDB" id="A0A8J8WEP0"/>
<evidence type="ECO:0000256" key="7">
    <source>
        <dbReference type="ARBA" id="ARBA00023136"/>
    </source>
</evidence>
<feature type="transmembrane region" description="Helical" evidence="8">
    <location>
        <begin position="308"/>
        <end position="330"/>
    </location>
</feature>
<dbReference type="PROSITE" id="PS50850">
    <property type="entry name" value="MFS"/>
    <property type="match status" value="1"/>
</dbReference>
<keyword evidence="9" id="KW-0732">Signal</keyword>
<evidence type="ECO:0000256" key="2">
    <source>
        <dbReference type="ARBA" id="ARBA00022448"/>
    </source>
</evidence>
<evidence type="ECO:0000259" key="10">
    <source>
        <dbReference type="PROSITE" id="PS50850"/>
    </source>
</evidence>
<feature type="domain" description="Major facilitator superfamily (MFS) profile" evidence="10">
    <location>
        <begin position="12"/>
        <end position="432"/>
    </location>
</feature>
<keyword evidence="4" id="KW-0762">Sugar transport</keyword>
<sequence length="533" mass="58652">MTCVLCCWQVAACVAASLGTLSGGAIMGWTAGTLPSLQQDPDMPMGTMETALMVVIVGLGAIVGSPIAGRTIDWVGRRTTIILVYPVLVAAWLLMALAPLLPLVLLGRALCGLMTPFLFSAVSVYNSEIPEARLRGRLGTMSSFFITLGVLLSYVAGALLPWRHSCYVCAAPALLGTAALIPMPESPYWFMLKNRRSDAEKALRWLRGPHCDINQDLENIATKLKAVGTKVEYRELLRPRTRRPFFIALFTMTLQQASGGNILMIYTGTIFLSAGVEDYHMAIVYTGLMQLLGTSVSVILMDRVERRAMLVASVSTLGVFTILLGVYYYLKTVVGVVWPQAVPLVAVLMAVLGYSFGCRTIPWLTSSELFNTTIRSTASTVCFFYNRLLSVIILQSYPFMEEAVGAHTVFFFFGGLCILFGLLAILIIPKSKGKSLEQIQDYFEEKSLKSSNDKDKTTACSTQKTEGGKTACQVDDRTRGEWMVLLLGRCEETTEEMIVVVKQFLQLDTILVRSSRFKGLAYEEKATCNIKIR</sequence>
<evidence type="ECO:0000256" key="9">
    <source>
        <dbReference type="SAM" id="SignalP"/>
    </source>
</evidence>
<dbReference type="PRINTS" id="PR00171">
    <property type="entry name" value="SUGRTRNSPORT"/>
</dbReference>
<dbReference type="FunFam" id="1.20.1250.20:FF:000218">
    <property type="entry name" value="facilitated trehalose transporter Tret1"/>
    <property type="match status" value="1"/>
</dbReference>
<keyword evidence="3" id="KW-1003">Cell membrane</keyword>
<dbReference type="PANTHER" id="PTHR48021">
    <property type="match status" value="1"/>
</dbReference>
<name>A0A8J8WEP0_CHIOP</name>
<evidence type="ECO:0000256" key="6">
    <source>
        <dbReference type="ARBA" id="ARBA00022989"/>
    </source>
</evidence>
<evidence type="ECO:0000256" key="4">
    <source>
        <dbReference type="ARBA" id="ARBA00022597"/>
    </source>
</evidence>
<dbReference type="InterPro" id="IPR050549">
    <property type="entry name" value="MFS_Trehalose_Transporter"/>
</dbReference>
<evidence type="ECO:0000256" key="8">
    <source>
        <dbReference type="SAM" id="Phobius"/>
    </source>
</evidence>
<protein>
    <submittedName>
        <fullName evidence="11">Facilitated trehalose transporter Tret1</fullName>
    </submittedName>
</protein>
<feature type="transmembrane region" description="Helical" evidence="8">
    <location>
        <begin position="80"/>
        <end position="100"/>
    </location>
</feature>
<comment type="caution">
    <text evidence="11">The sequence shown here is derived from an EMBL/GenBank/DDBJ whole genome shotgun (WGS) entry which is preliminary data.</text>
</comment>
<keyword evidence="5 8" id="KW-0812">Transmembrane</keyword>
<feature type="transmembrane region" description="Helical" evidence="8">
    <location>
        <begin position="336"/>
        <end position="356"/>
    </location>
</feature>
<accession>A0A8J8WEP0</accession>
<dbReference type="InterPro" id="IPR036259">
    <property type="entry name" value="MFS_trans_sf"/>
</dbReference>
<keyword evidence="6 8" id="KW-1133">Transmembrane helix</keyword>
<gene>
    <name evidence="11" type="ORF">GWK47_003015</name>
</gene>
<keyword evidence="7 8" id="KW-0472">Membrane</keyword>
<dbReference type="EMBL" id="JACEEZ010025794">
    <property type="protein sequence ID" value="KAG0697403.1"/>
    <property type="molecule type" value="Genomic_DNA"/>
</dbReference>
<evidence type="ECO:0000313" key="11">
    <source>
        <dbReference type="EMBL" id="KAG0697403.1"/>
    </source>
</evidence>
<dbReference type="Gene3D" id="1.20.1250.20">
    <property type="entry name" value="MFS general substrate transporter like domains"/>
    <property type="match status" value="1"/>
</dbReference>
<dbReference type="GO" id="GO:0022857">
    <property type="term" value="F:transmembrane transporter activity"/>
    <property type="evidence" value="ECO:0007669"/>
    <property type="project" value="InterPro"/>
</dbReference>
<keyword evidence="12" id="KW-1185">Reference proteome</keyword>
<feature type="signal peptide" evidence="9">
    <location>
        <begin position="1"/>
        <end position="15"/>
    </location>
</feature>
<dbReference type="OrthoDB" id="4142200at2759"/>
<feature type="transmembrane region" description="Helical" evidence="8">
    <location>
        <begin position="377"/>
        <end position="397"/>
    </location>
</feature>
<reference evidence="11" key="1">
    <citation type="submission" date="2020-07" db="EMBL/GenBank/DDBJ databases">
        <title>The High-quality genome of the commercially important snow crab, Chionoecetes opilio.</title>
        <authorList>
            <person name="Jeong J.-H."/>
            <person name="Ryu S."/>
        </authorList>
    </citation>
    <scope>NUCLEOTIDE SEQUENCE</scope>
    <source>
        <strain evidence="11">MADBK_172401_WGS</strain>
        <tissue evidence="11">Digestive gland</tissue>
    </source>
</reference>
<feature type="transmembrane region" description="Helical" evidence="8">
    <location>
        <begin position="138"/>
        <end position="156"/>
    </location>
</feature>
<feature type="transmembrane region" description="Helical" evidence="8">
    <location>
        <begin position="409"/>
        <end position="428"/>
    </location>
</feature>
<dbReference type="GO" id="GO:0005886">
    <property type="term" value="C:plasma membrane"/>
    <property type="evidence" value="ECO:0007669"/>
    <property type="project" value="UniProtKB-SubCell"/>
</dbReference>
<evidence type="ECO:0000256" key="3">
    <source>
        <dbReference type="ARBA" id="ARBA00022475"/>
    </source>
</evidence>
<dbReference type="InterPro" id="IPR020846">
    <property type="entry name" value="MFS_dom"/>
</dbReference>
<feature type="transmembrane region" description="Helical" evidence="8">
    <location>
        <begin position="279"/>
        <end position="301"/>
    </location>
</feature>
<feature type="transmembrane region" description="Helical" evidence="8">
    <location>
        <begin position="106"/>
        <end position="126"/>
    </location>
</feature>
<keyword evidence="2" id="KW-0813">Transport</keyword>
<feature type="transmembrane region" description="Helical" evidence="8">
    <location>
        <begin position="245"/>
        <end position="267"/>
    </location>
</feature>
<dbReference type="InterPro" id="IPR003663">
    <property type="entry name" value="Sugar/inositol_transpt"/>
</dbReference>
<dbReference type="Proteomes" id="UP000770661">
    <property type="component" value="Unassembled WGS sequence"/>
</dbReference>
<proteinExistence type="predicted"/>
<feature type="transmembrane region" description="Helical" evidence="8">
    <location>
        <begin position="48"/>
        <end position="68"/>
    </location>
</feature>
<evidence type="ECO:0000256" key="5">
    <source>
        <dbReference type="ARBA" id="ARBA00022692"/>
    </source>
</evidence>
<evidence type="ECO:0000256" key="1">
    <source>
        <dbReference type="ARBA" id="ARBA00004651"/>
    </source>
</evidence>
<feature type="transmembrane region" description="Helical" evidence="8">
    <location>
        <begin position="162"/>
        <end position="183"/>
    </location>
</feature>
<organism evidence="11 12">
    <name type="scientific">Chionoecetes opilio</name>
    <name type="common">Atlantic snow crab</name>
    <name type="synonym">Cancer opilio</name>
    <dbReference type="NCBI Taxonomy" id="41210"/>
    <lineage>
        <taxon>Eukaryota</taxon>
        <taxon>Metazoa</taxon>
        <taxon>Ecdysozoa</taxon>
        <taxon>Arthropoda</taxon>
        <taxon>Crustacea</taxon>
        <taxon>Multicrustacea</taxon>
        <taxon>Malacostraca</taxon>
        <taxon>Eumalacostraca</taxon>
        <taxon>Eucarida</taxon>
        <taxon>Decapoda</taxon>
        <taxon>Pleocyemata</taxon>
        <taxon>Brachyura</taxon>
        <taxon>Eubrachyura</taxon>
        <taxon>Majoidea</taxon>
        <taxon>Majidae</taxon>
        <taxon>Chionoecetes</taxon>
    </lineage>
</organism>
<comment type="subcellular location">
    <subcellularLocation>
        <location evidence="1">Cell membrane</location>
        <topology evidence="1">Multi-pass membrane protein</topology>
    </subcellularLocation>
</comment>
<dbReference type="PANTHER" id="PTHR48021:SF1">
    <property type="entry name" value="GH07001P-RELATED"/>
    <property type="match status" value="1"/>
</dbReference>
<dbReference type="InterPro" id="IPR005828">
    <property type="entry name" value="MFS_sugar_transport-like"/>
</dbReference>
<evidence type="ECO:0000313" key="12">
    <source>
        <dbReference type="Proteomes" id="UP000770661"/>
    </source>
</evidence>
<feature type="chain" id="PRO_5035160404" evidence="9">
    <location>
        <begin position="16"/>
        <end position="533"/>
    </location>
</feature>